<organism evidence="2 3">
    <name type="scientific">Pristionchus fissidentatus</name>
    <dbReference type="NCBI Taxonomy" id="1538716"/>
    <lineage>
        <taxon>Eukaryota</taxon>
        <taxon>Metazoa</taxon>
        <taxon>Ecdysozoa</taxon>
        <taxon>Nematoda</taxon>
        <taxon>Chromadorea</taxon>
        <taxon>Rhabditida</taxon>
        <taxon>Rhabditina</taxon>
        <taxon>Diplogasteromorpha</taxon>
        <taxon>Diplogasteroidea</taxon>
        <taxon>Neodiplogasteridae</taxon>
        <taxon>Pristionchus</taxon>
    </lineage>
</organism>
<keyword evidence="1" id="KW-0812">Transmembrane</keyword>
<keyword evidence="1" id="KW-0472">Membrane</keyword>
<accession>A0AAV5VY72</accession>
<dbReference type="Proteomes" id="UP001432322">
    <property type="component" value="Unassembled WGS sequence"/>
</dbReference>
<gene>
    <name evidence="2" type="ORF">PFISCL1PPCAC_14763</name>
</gene>
<sequence>KSRFFQSALFFIAPTTIIVLTRALNGFQFLYGMIHFNNIARWDRYDVEYLIGHIYPVIYNSREIENFFTLSVALSALFLLPSIRNALCCSSKTAKAKVAPMDPVAAPSGHD</sequence>
<keyword evidence="3" id="KW-1185">Reference proteome</keyword>
<evidence type="ECO:0000313" key="3">
    <source>
        <dbReference type="Proteomes" id="UP001432322"/>
    </source>
</evidence>
<comment type="caution">
    <text evidence="2">The sequence shown here is derived from an EMBL/GenBank/DDBJ whole genome shotgun (WGS) entry which is preliminary data.</text>
</comment>
<evidence type="ECO:0000256" key="1">
    <source>
        <dbReference type="SAM" id="Phobius"/>
    </source>
</evidence>
<dbReference type="AlphaFoldDB" id="A0AAV5VY72"/>
<keyword evidence="1" id="KW-1133">Transmembrane helix</keyword>
<protein>
    <recommendedName>
        <fullName evidence="4">Mannosyltransferase</fullName>
    </recommendedName>
</protein>
<dbReference type="EMBL" id="BTSY01000004">
    <property type="protein sequence ID" value="GMT23466.1"/>
    <property type="molecule type" value="Genomic_DNA"/>
</dbReference>
<name>A0AAV5VY72_9BILA</name>
<feature type="non-terminal residue" evidence="2">
    <location>
        <position position="111"/>
    </location>
</feature>
<evidence type="ECO:0000313" key="2">
    <source>
        <dbReference type="EMBL" id="GMT23466.1"/>
    </source>
</evidence>
<proteinExistence type="predicted"/>
<reference evidence="2" key="1">
    <citation type="submission" date="2023-10" db="EMBL/GenBank/DDBJ databases">
        <title>Genome assembly of Pristionchus species.</title>
        <authorList>
            <person name="Yoshida K."/>
            <person name="Sommer R.J."/>
        </authorList>
    </citation>
    <scope>NUCLEOTIDE SEQUENCE</scope>
    <source>
        <strain evidence="2">RS5133</strain>
    </source>
</reference>
<feature type="non-terminal residue" evidence="2">
    <location>
        <position position="1"/>
    </location>
</feature>
<evidence type="ECO:0008006" key="4">
    <source>
        <dbReference type="Google" id="ProtNLM"/>
    </source>
</evidence>
<feature type="transmembrane region" description="Helical" evidence="1">
    <location>
        <begin position="67"/>
        <end position="87"/>
    </location>
</feature>